<dbReference type="PROSITE" id="PS50106">
    <property type="entry name" value="PDZ"/>
    <property type="match status" value="1"/>
</dbReference>
<dbReference type="Gene3D" id="3.90.226.10">
    <property type="entry name" value="2-enoyl-CoA Hydratase, Chain A, domain 1"/>
    <property type="match status" value="1"/>
</dbReference>
<evidence type="ECO:0000256" key="3">
    <source>
        <dbReference type="ARBA" id="ARBA00022801"/>
    </source>
</evidence>
<accession>A0ABY3PHD1</accession>
<comment type="similarity">
    <text evidence="1 5">Belongs to the peptidase S41A family.</text>
</comment>
<dbReference type="CDD" id="cd06782">
    <property type="entry name" value="cpPDZ_CPP-like"/>
    <property type="match status" value="1"/>
</dbReference>
<evidence type="ECO:0000256" key="1">
    <source>
        <dbReference type="ARBA" id="ARBA00009179"/>
    </source>
</evidence>
<gene>
    <name evidence="8" type="ORF">ISF26_14355</name>
</gene>
<dbReference type="SUPFAM" id="SSF50156">
    <property type="entry name" value="PDZ domain-like"/>
    <property type="match status" value="1"/>
</dbReference>
<evidence type="ECO:0000256" key="2">
    <source>
        <dbReference type="ARBA" id="ARBA00022670"/>
    </source>
</evidence>
<dbReference type="EMBL" id="CP063845">
    <property type="protein sequence ID" value="UFP92994.1"/>
    <property type="molecule type" value="Genomic_DNA"/>
</dbReference>
<dbReference type="Gene3D" id="2.30.42.10">
    <property type="match status" value="1"/>
</dbReference>
<evidence type="ECO:0000256" key="6">
    <source>
        <dbReference type="SAM" id="SignalP"/>
    </source>
</evidence>
<evidence type="ECO:0000259" key="7">
    <source>
        <dbReference type="PROSITE" id="PS50106"/>
    </source>
</evidence>
<evidence type="ECO:0000256" key="5">
    <source>
        <dbReference type="RuleBase" id="RU004404"/>
    </source>
</evidence>
<dbReference type="NCBIfam" id="TIGR00225">
    <property type="entry name" value="prc"/>
    <property type="match status" value="1"/>
</dbReference>
<dbReference type="Pfam" id="PF17820">
    <property type="entry name" value="PDZ_6"/>
    <property type="match status" value="1"/>
</dbReference>
<dbReference type="InterPro" id="IPR004447">
    <property type="entry name" value="Peptidase_S41A"/>
</dbReference>
<dbReference type="InterPro" id="IPR001478">
    <property type="entry name" value="PDZ"/>
</dbReference>
<feature type="chain" id="PRO_5047154019" evidence="6">
    <location>
        <begin position="31"/>
        <end position="445"/>
    </location>
</feature>
<reference evidence="8 9" key="1">
    <citation type="journal article" date="2021" name="Genome Biol. Evol.">
        <title>Complete Genome Sequencing of a Novel Gloeobacter Species from a Waterfall Cave in Mexico.</title>
        <authorList>
            <person name="Saw J.H."/>
            <person name="Cardona T."/>
            <person name="Montejano G."/>
        </authorList>
    </citation>
    <scope>NUCLEOTIDE SEQUENCE [LARGE SCALE GENOMIC DNA]</scope>
    <source>
        <strain evidence="8">MG652769</strain>
    </source>
</reference>
<keyword evidence="9" id="KW-1185">Reference proteome</keyword>
<organism evidence="8 9">
    <name type="scientific">Gloeobacter morelensis MG652769</name>
    <dbReference type="NCBI Taxonomy" id="2781736"/>
    <lineage>
        <taxon>Bacteria</taxon>
        <taxon>Bacillati</taxon>
        <taxon>Cyanobacteriota</taxon>
        <taxon>Cyanophyceae</taxon>
        <taxon>Gloeobacterales</taxon>
        <taxon>Gloeobacteraceae</taxon>
        <taxon>Gloeobacter</taxon>
        <taxon>Gloeobacter morelensis</taxon>
    </lineage>
</organism>
<name>A0ABY3PHD1_9CYAN</name>
<dbReference type="SUPFAM" id="SSF52096">
    <property type="entry name" value="ClpP/crotonase"/>
    <property type="match status" value="1"/>
</dbReference>
<dbReference type="SMART" id="SM00245">
    <property type="entry name" value="TSPc"/>
    <property type="match status" value="1"/>
</dbReference>
<keyword evidence="4 5" id="KW-0720">Serine protease</keyword>
<sequence>MKTPKLLLPVGLACATVLSLLSAFNMPSWANFKDAPKEIIDEVWQVVNREYVDPTFNNQNWQETRRKFLAKDYKSREDAYKSTREMLKGLGDPYTRFMDPKQYESMKVETSGDYQGVGIQLGLDEKTHELTVVSPIEDTPAFTAGVKPKDVLLAIDGRSTRGMDIDQAVNLIRGQAGTSVALKFRREGKPLTLSLVRTRIELKPVKYSLRTEGDRRIGYIRLSQFNAYAAKDMGSAVAQLTREQADGFILDLRSNPGGLLYASADIARLWLSEGTIVSTVDRDGQRESITVSRPAMTSKPLVVLVDGASASASEILGGALQDHHRAVLVGMRTYGKGLVQSVHSLSDGSGVAVTIAHYQTPAGRDINKKGIDPDIKVEITKEMAKNLKADQVATLADPQYARAVDVLGQQIAGMPVEQVVAAAGKPLPAERQPMAAERQTPVATP</sequence>
<feature type="domain" description="PDZ" evidence="7">
    <location>
        <begin position="105"/>
        <end position="173"/>
    </location>
</feature>
<dbReference type="RefSeq" id="WP_230839994.1">
    <property type="nucleotide sequence ID" value="NZ_CP063845.1"/>
</dbReference>
<dbReference type="InterPro" id="IPR036034">
    <property type="entry name" value="PDZ_sf"/>
</dbReference>
<dbReference type="Proteomes" id="UP001054846">
    <property type="component" value="Chromosome"/>
</dbReference>
<evidence type="ECO:0000256" key="4">
    <source>
        <dbReference type="ARBA" id="ARBA00022825"/>
    </source>
</evidence>
<evidence type="ECO:0000313" key="8">
    <source>
        <dbReference type="EMBL" id="UFP92994.1"/>
    </source>
</evidence>
<dbReference type="PANTHER" id="PTHR32060">
    <property type="entry name" value="TAIL-SPECIFIC PROTEASE"/>
    <property type="match status" value="1"/>
</dbReference>
<keyword evidence="6" id="KW-0732">Signal</keyword>
<dbReference type="InterPro" id="IPR005151">
    <property type="entry name" value="Tail-specific_protease"/>
</dbReference>
<proteinExistence type="inferred from homology"/>
<dbReference type="CDD" id="cd07560">
    <property type="entry name" value="Peptidase_S41_CPP"/>
    <property type="match status" value="1"/>
</dbReference>
<dbReference type="SMART" id="SM00228">
    <property type="entry name" value="PDZ"/>
    <property type="match status" value="1"/>
</dbReference>
<keyword evidence="3 5" id="KW-0378">Hydrolase</keyword>
<evidence type="ECO:0000313" key="9">
    <source>
        <dbReference type="Proteomes" id="UP001054846"/>
    </source>
</evidence>
<protein>
    <submittedName>
        <fullName evidence="8">PDZ domain-containing protein</fullName>
    </submittedName>
</protein>
<dbReference type="Gene3D" id="3.30.750.44">
    <property type="match status" value="1"/>
</dbReference>
<feature type="signal peptide" evidence="6">
    <location>
        <begin position="1"/>
        <end position="30"/>
    </location>
</feature>
<dbReference type="Pfam" id="PF03572">
    <property type="entry name" value="Peptidase_S41"/>
    <property type="match status" value="1"/>
</dbReference>
<keyword evidence="2 5" id="KW-0645">Protease</keyword>
<dbReference type="PANTHER" id="PTHR32060:SF30">
    <property type="entry name" value="CARBOXY-TERMINAL PROCESSING PROTEASE CTPA"/>
    <property type="match status" value="1"/>
</dbReference>
<dbReference type="InterPro" id="IPR041489">
    <property type="entry name" value="PDZ_6"/>
</dbReference>
<dbReference type="InterPro" id="IPR029045">
    <property type="entry name" value="ClpP/crotonase-like_dom_sf"/>
</dbReference>